<dbReference type="InterPro" id="IPR050983">
    <property type="entry name" value="GST_Omega/HSP26"/>
</dbReference>
<comment type="caution">
    <text evidence="2">The sequence shown here is derived from an EMBL/GenBank/DDBJ whole genome shotgun (WGS) entry which is preliminary data.</text>
</comment>
<dbReference type="Proteomes" id="UP000807353">
    <property type="component" value="Unassembled WGS sequence"/>
</dbReference>
<name>A0A9P5YA25_9AGAR</name>
<dbReference type="InterPro" id="IPR054416">
    <property type="entry name" value="GST_UstS-like_C"/>
</dbReference>
<evidence type="ECO:0000313" key="3">
    <source>
        <dbReference type="Proteomes" id="UP000807353"/>
    </source>
</evidence>
<dbReference type="CDD" id="cd03038">
    <property type="entry name" value="GST_N_etherase_LigE"/>
    <property type="match status" value="1"/>
</dbReference>
<dbReference type="GO" id="GO:0005737">
    <property type="term" value="C:cytoplasm"/>
    <property type="evidence" value="ECO:0007669"/>
    <property type="project" value="TreeGrafter"/>
</dbReference>
<keyword evidence="3" id="KW-1185">Reference proteome</keyword>
<evidence type="ECO:0000313" key="2">
    <source>
        <dbReference type="EMBL" id="KAF9464071.1"/>
    </source>
</evidence>
<dbReference type="SUPFAM" id="SSF52833">
    <property type="entry name" value="Thioredoxin-like"/>
    <property type="match status" value="1"/>
</dbReference>
<dbReference type="Pfam" id="PF22041">
    <property type="entry name" value="GST_C_7"/>
    <property type="match status" value="1"/>
</dbReference>
<dbReference type="EMBL" id="MU150257">
    <property type="protein sequence ID" value="KAF9464071.1"/>
    <property type="molecule type" value="Genomic_DNA"/>
</dbReference>
<dbReference type="Gene3D" id="3.40.30.10">
    <property type="entry name" value="Glutaredoxin"/>
    <property type="match status" value="1"/>
</dbReference>
<protein>
    <recommendedName>
        <fullName evidence="1">GST N-terminal domain-containing protein</fullName>
    </recommendedName>
</protein>
<feature type="domain" description="GST N-terminal" evidence="1">
    <location>
        <begin position="12"/>
        <end position="103"/>
    </location>
</feature>
<evidence type="ECO:0000259" key="1">
    <source>
        <dbReference type="PROSITE" id="PS50404"/>
    </source>
</evidence>
<dbReference type="Gene3D" id="1.20.1050.10">
    <property type="match status" value="1"/>
</dbReference>
<dbReference type="OrthoDB" id="4951845at2759"/>
<sequence length="254" mass="28952">MKVSNTIFFYDIPSTTPNMPWSPNTWKTRYCLNFKGFPYKTIWVECPNIELTCKTIGAPPTGKNPDGTPIYTLPAIYDPSTGAAIADSTDIALYLDAAYPNTPKLFPPGAYALLRGILDAHFQPPSISILRLVLPAIYDVLNPSSQVFFRRSKEKALRMEIKDMTPRGKHREEEWDKVMKQLDDLDERLPKVGGPFILGNEVSFLDFVVASHMLTTRDLLGEKSKEWDHLKLWNEGRWLNILKSVEKYESLLNN</sequence>
<dbReference type="AlphaFoldDB" id="A0A9P5YA25"/>
<dbReference type="PANTHER" id="PTHR43968">
    <property type="match status" value="1"/>
</dbReference>
<proteinExistence type="predicted"/>
<dbReference type="InterPro" id="IPR036249">
    <property type="entry name" value="Thioredoxin-like_sf"/>
</dbReference>
<dbReference type="InterPro" id="IPR004045">
    <property type="entry name" value="Glutathione_S-Trfase_N"/>
</dbReference>
<dbReference type="PROSITE" id="PS50404">
    <property type="entry name" value="GST_NTER"/>
    <property type="match status" value="1"/>
</dbReference>
<dbReference type="SUPFAM" id="SSF47616">
    <property type="entry name" value="GST C-terminal domain-like"/>
    <property type="match status" value="1"/>
</dbReference>
<organism evidence="2 3">
    <name type="scientific">Collybia nuda</name>
    <dbReference type="NCBI Taxonomy" id="64659"/>
    <lineage>
        <taxon>Eukaryota</taxon>
        <taxon>Fungi</taxon>
        <taxon>Dikarya</taxon>
        <taxon>Basidiomycota</taxon>
        <taxon>Agaricomycotina</taxon>
        <taxon>Agaricomycetes</taxon>
        <taxon>Agaricomycetidae</taxon>
        <taxon>Agaricales</taxon>
        <taxon>Tricholomatineae</taxon>
        <taxon>Clitocybaceae</taxon>
        <taxon>Collybia</taxon>
    </lineage>
</organism>
<dbReference type="InterPro" id="IPR036282">
    <property type="entry name" value="Glutathione-S-Trfase_C_sf"/>
</dbReference>
<gene>
    <name evidence="2" type="ORF">BDZ94DRAFT_534726</name>
</gene>
<dbReference type="Pfam" id="PF13409">
    <property type="entry name" value="GST_N_2"/>
    <property type="match status" value="1"/>
</dbReference>
<reference evidence="2" key="1">
    <citation type="submission" date="2020-11" db="EMBL/GenBank/DDBJ databases">
        <authorList>
            <consortium name="DOE Joint Genome Institute"/>
            <person name="Ahrendt S."/>
            <person name="Riley R."/>
            <person name="Andreopoulos W."/>
            <person name="Labutti K."/>
            <person name="Pangilinan J."/>
            <person name="Ruiz-Duenas F.J."/>
            <person name="Barrasa J.M."/>
            <person name="Sanchez-Garcia M."/>
            <person name="Camarero S."/>
            <person name="Miyauchi S."/>
            <person name="Serrano A."/>
            <person name="Linde D."/>
            <person name="Babiker R."/>
            <person name="Drula E."/>
            <person name="Ayuso-Fernandez I."/>
            <person name="Pacheco R."/>
            <person name="Padilla G."/>
            <person name="Ferreira P."/>
            <person name="Barriuso J."/>
            <person name="Kellner H."/>
            <person name="Castanera R."/>
            <person name="Alfaro M."/>
            <person name="Ramirez L."/>
            <person name="Pisabarro A.G."/>
            <person name="Kuo A."/>
            <person name="Tritt A."/>
            <person name="Lipzen A."/>
            <person name="He G."/>
            <person name="Yan M."/>
            <person name="Ng V."/>
            <person name="Cullen D."/>
            <person name="Martin F."/>
            <person name="Rosso M.-N."/>
            <person name="Henrissat B."/>
            <person name="Hibbett D."/>
            <person name="Martinez A.T."/>
            <person name="Grigoriev I.V."/>
        </authorList>
    </citation>
    <scope>NUCLEOTIDE SEQUENCE</scope>
    <source>
        <strain evidence="2">CBS 247.69</strain>
    </source>
</reference>
<accession>A0A9P5YA25</accession>
<dbReference type="PANTHER" id="PTHR43968:SF6">
    <property type="entry name" value="GLUTATHIONE S-TRANSFERASE OMEGA"/>
    <property type="match status" value="1"/>
</dbReference>